<dbReference type="Pfam" id="PF19250">
    <property type="entry name" value="DUF5898"/>
    <property type="match status" value="1"/>
</dbReference>
<evidence type="ECO:0000256" key="1">
    <source>
        <dbReference type="SAM" id="MobiDB-lite"/>
    </source>
</evidence>
<feature type="region of interest" description="Disordered" evidence="1">
    <location>
        <begin position="510"/>
        <end position="573"/>
    </location>
</feature>
<reference evidence="3 4" key="1">
    <citation type="journal article" date="2013" name="Science">
        <title>Pandoraviruses: amoeba viruses with genomes up to 2.5 Mb reaching that of parasitic eukaryotes.</title>
        <authorList>
            <person name="Philippe N."/>
            <person name="Legendre M."/>
            <person name="Doutre G."/>
            <person name="Coute Y."/>
            <person name="Poirot O."/>
            <person name="Lescot M."/>
            <person name="Arslan D."/>
            <person name="Seltzer V."/>
            <person name="Bertaux L."/>
            <person name="Bruley C."/>
            <person name="Garin J."/>
            <person name="Claverie J.M."/>
            <person name="Abergel C."/>
        </authorList>
    </citation>
    <scope>NUCLEOTIDE SEQUENCE [LARGE SCALE GENOMIC DNA]</scope>
    <source>
        <strain evidence="3">Melbourne</strain>
    </source>
</reference>
<feature type="compositionally biased region" description="Acidic residues" evidence="1">
    <location>
        <begin position="562"/>
        <end position="573"/>
    </location>
</feature>
<dbReference type="EMBL" id="KC977570">
    <property type="protein sequence ID" value="AGO82447.2"/>
    <property type="molecule type" value="Genomic_DNA"/>
</dbReference>
<feature type="compositionally biased region" description="Acidic residues" evidence="1">
    <location>
        <begin position="514"/>
        <end position="524"/>
    </location>
</feature>
<evidence type="ECO:0000259" key="2">
    <source>
        <dbReference type="Pfam" id="PF19250"/>
    </source>
</evidence>
<feature type="domain" description="DUF5898" evidence="2">
    <location>
        <begin position="363"/>
        <end position="466"/>
    </location>
</feature>
<protein>
    <recommendedName>
        <fullName evidence="2">DUF5898 domain-containing protein</fullName>
    </recommendedName>
</protein>
<gene>
    <name evidence="3" type="ORF">pdul_cds_402</name>
</gene>
<dbReference type="RefSeq" id="YP_008319116.2">
    <property type="nucleotide sequence ID" value="NC_021858.1"/>
</dbReference>
<proteinExistence type="predicted"/>
<evidence type="ECO:0000313" key="4">
    <source>
        <dbReference type="Proteomes" id="UP000201566"/>
    </source>
</evidence>
<sequence length="573" mass="62343">MEAGAASVSLDALLARLTHEQRVDVAKAIGSTSVGLIGLPEMARHRRFRPAKSNGQAQAAPTVAERPFAVDDGVRLCQRHTSCTWMFAGYGRTSQLHESTRDLVLYGLRDITADAGLCGEVQYWTQGRDLFRGRSDVLFTYRADVDPSEDVAFLGAVLVCEEHWRGDVLDDPDVCVDVADVLRMLAAYHGVAEPLAIVSTYARWRLFWLDKDAADCGEKDSVNTATALPGAPAAGGRLCASATYDCCDQHLVRIIATAVHRMRAQSPRDSTPSGLVARVGVSLERVAWENRDCAPRHENNVSTHFRVSLKAAADFILTDDLGAGADGRAWRARPIPAVPLRDQDVDRRPNGRDNVPHGADGDNADVVIKFGHDQEDAEPGNDDDLQSGGCLWREALLWRRVWGVADVHTTVLCGRPALIMPYAWPVAADADEAGRTGATESVLRAIDHMAAMGLCHDDLRWRHVGKIAAPSCAGPVSSAETMTVFFDLARVSRRSPERAARRMKRALGLCAHDDNDDNDDDDSQDKDHDHDHNNAQSDDDDQSDDTGSSSESDDSVTRDGDACEQDGSTDGDE</sequence>
<evidence type="ECO:0000313" key="3">
    <source>
        <dbReference type="EMBL" id="AGO82447.2"/>
    </source>
</evidence>
<dbReference type="KEGG" id="vg:16512510"/>
<dbReference type="InterPro" id="IPR045417">
    <property type="entry name" value="DUF5898"/>
</dbReference>
<dbReference type="PANTHER" id="PTHR34871:SF1">
    <property type="entry name" value="DUF5898 DOMAIN-CONTAINING PROTEIN"/>
    <property type="match status" value="1"/>
</dbReference>
<organism evidence="3 4">
    <name type="scientific">Pandoravirus dulcis</name>
    <dbReference type="NCBI Taxonomy" id="1349409"/>
    <lineage>
        <taxon>Viruses</taxon>
        <taxon>Pandoravirus</taxon>
    </lineage>
</organism>
<name>S4VQ84_9VIRU</name>
<dbReference type="Proteomes" id="UP000201566">
    <property type="component" value="Segment"/>
</dbReference>
<dbReference type="PANTHER" id="PTHR34871">
    <property type="entry name" value="DUF5898 DOMAIN-CONTAINING PROTEIN"/>
    <property type="match status" value="1"/>
</dbReference>
<feature type="region of interest" description="Disordered" evidence="1">
    <location>
        <begin position="341"/>
        <end position="363"/>
    </location>
</feature>
<feature type="compositionally biased region" description="Basic and acidic residues" evidence="1">
    <location>
        <begin position="341"/>
        <end position="355"/>
    </location>
</feature>
<dbReference type="GeneID" id="16512510"/>
<accession>S4VQ84</accession>